<dbReference type="AlphaFoldDB" id="A0A1I7JI46"/>
<evidence type="ECO:0000256" key="1">
    <source>
        <dbReference type="SAM" id="MobiDB-lite"/>
    </source>
</evidence>
<evidence type="ECO:0000313" key="3">
    <source>
        <dbReference type="Proteomes" id="UP000183508"/>
    </source>
</evidence>
<protein>
    <submittedName>
        <fullName evidence="2">Uncharacterized protein</fullName>
    </submittedName>
</protein>
<accession>A0A1I7JI46</accession>
<name>A0A1I7JI46_9BACL</name>
<gene>
    <name evidence="2" type="ORF">SAMN05421543_11045</name>
</gene>
<proteinExistence type="predicted"/>
<dbReference type="EMBL" id="FPBV01000010">
    <property type="protein sequence ID" value="SFU84859.1"/>
    <property type="molecule type" value="Genomic_DNA"/>
</dbReference>
<keyword evidence="3" id="KW-1185">Reference proteome</keyword>
<reference evidence="3" key="1">
    <citation type="submission" date="2016-10" db="EMBL/GenBank/DDBJ databases">
        <authorList>
            <person name="Varghese N."/>
        </authorList>
    </citation>
    <scope>NUCLEOTIDE SEQUENCE [LARGE SCALE GENOMIC DNA]</scope>
    <source>
        <strain evidence="3">DSM 17980</strain>
    </source>
</reference>
<feature type="region of interest" description="Disordered" evidence="1">
    <location>
        <begin position="65"/>
        <end position="100"/>
    </location>
</feature>
<evidence type="ECO:0000313" key="2">
    <source>
        <dbReference type="EMBL" id="SFU84859.1"/>
    </source>
</evidence>
<organism evidence="2 3">
    <name type="scientific">Alicyclobacillus macrosporangiidus</name>
    <dbReference type="NCBI Taxonomy" id="392015"/>
    <lineage>
        <taxon>Bacteria</taxon>
        <taxon>Bacillati</taxon>
        <taxon>Bacillota</taxon>
        <taxon>Bacilli</taxon>
        <taxon>Bacillales</taxon>
        <taxon>Alicyclobacillaceae</taxon>
        <taxon>Alicyclobacillus</taxon>
    </lineage>
</organism>
<dbReference type="Proteomes" id="UP000183508">
    <property type="component" value="Unassembled WGS sequence"/>
</dbReference>
<sequence>MEAHDNLEEYQDPVTYDSEYGNVGLELPFFEGLARETGGPVLELAYRVRTALSWCASARSASDGYTAESTIPRGGSSQLLAESGPRDTRKNGVGVSRRFP</sequence>